<evidence type="ECO:0000313" key="3">
    <source>
        <dbReference type="Proteomes" id="UP000075635"/>
    </source>
</evidence>
<dbReference type="AlphaFoldDB" id="A0A150QUV6"/>
<name>A0A150QUV6_SORCE</name>
<evidence type="ECO:0000313" key="2">
    <source>
        <dbReference type="EMBL" id="KYF71750.1"/>
    </source>
</evidence>
<feature type="compositionally biased region" description="Polar residues" evidence="1">
    <location>
        <begin position="1"/>
        <end position="11"/>
    </location>
</feature>
<protein>
    <recommendedName>
        <fullName evidence="4">Cytochrome c domain-containing protein</fullName>
    </recommendedName>
</protein>
<proteinExistence type="predicted"/>
<evidence type="ECO:0000256" key="1">
    <source>
        <dbReference type="SAM" id="MobiDB-lite"/>
    </source>
</evidence>
<sequence>MNTVGPATNDATAEAAQPDRSPPSERRTRRTAAVLRRISMAACLFAAACGGADDSEQEQGPEPEPVAWQDMSFEERTEYMTDVVMPRMKEVFVAYDPKFESMSCETCHGDGVASGTYAMPSAGIAPLPGSEEGFLEWVGDPEHPERQEWTNFMFDKVVPEMADLLQIPRFDPTTQTGEFSCNNCHMLEGTEP</sequence>
<dbReference type="EMBL" id="JEMB01003499">
    <property type="protein sequence ID" value="KYF71750.1"/>
    <property type="molecule type" value="Genomic_DNA"/>
</dbReference>
<dbReference type="Proteomes" id="UP000075635">
    <property type="component" value="Unassembled WGS sequence"/>
</dbReference>
<comment type="caution">
    <text evidence="2">The sequence shown here is derived from an EMBL/GenBank/DDBJ whole genome shotgun (WGS) entry which is preliminary data.</text>
</comment>
<reference evidence="2 3" key="1">
    <citation type="submission" date="2014-02" db="EMBL/GenBank/DDBJ databases">
        <title>The small core and large imbalanced accessory genome model reveals a collaborative survival strategy of Sorangium cellulosum strains in nature.</title>
        <authorList>
            <person name="Han K."/>
            <person name="Peng R."/>
            <person name="Blom J."/>
            <person name="Li Y.-Z."/>
        </authorList>
    </citation>
    <scope>NUCLEOTIDE SEQUENCE [LARGE SCALE GENOMIC DNA]</scope>
    <source>
        <strain evidence="2 3">So0011-07</strain>
    </source>
</reference>
<gene>
    <name evidence="2" type="ORF">BE17_17350</name>
</gene>
<accession>A0A150QUV6</accession>
<evidence type="ECO:0008006" key="4">
    <source>
        <dbReference type="Google" id="ProtNLM"/>
    </source>
</evidence>
<organism evidence="2 3">
    <name type="scientific">Sorangium cellulosum</name>
    <name type="common">Polyangium cellulosum</name>
    <dbReference type="NCBI Taxonomy" id="56"/>
    <lineage>
        <taxon>Bacteria</taxon>
        <taxon>Pseudomonadati</taxon>
        <taxon>Myxococcota</taxon>
        <taxon>Polyangia</taxon>
        <taxon>Polyangiales</taxon>
        <taxon>Polyangiaceae</taxon>
        <taxon>Sorangium</taxon>
    </lineage>
</organism>
<feature type="region of interest" description="Disordered" evidence="1">
    <location>
        <begin position="1"/>
        <end position="30"/>
    </location>
</feature>